<feature type="compositionally biased region" description="Basic and acidic residues" evidence="1">
    <location>
        <begin position="21"/>
        <end position="36"/>
    </location>
</feature>
<dbReference type="GO" id="GO:0007165">
    <property type="term" value="P:signal transduction"/>
    <property type="evidence" value="ECO:0007669"/>
    <property type="project" value="InterPro"/>
</dbReference>
<accession>A0AAD6U5C4</accession>
<dbReference type="Gene3D" id="1.10.555.10">
    <property type="entry name" value="Rho GTPase activation protein"/>
    <property type="match status" value="1"/>
</dbReference>
<comment type="caution">
    <text evidence="3">The sequence shown here is derived from an EMBL/GenBank/DDBJ whole genome shotgun (WGS) entry which is preliminary data.</text>
</comment>
<organism evidence="3 4">
    <name type="scientific">Mycena belliarum</name>
    <dbReference type="NCBI Taxonomy" id="1033014"/>
    <lineage>
        <taxon>Eukaryota</taxon>
        <taxon>Fungi</taxon>
        <taxon>Dikarya</taxon>
        <taxon>Basidiomycota</taxon>
        <taxon>Agaricomycotina</taxon>
        <taxon>Agaricomycetes</taxon>
        <taxon>Agaricomycetidae</taxon>
        <taxon>Agaricales</taxon>
        <taxon>Marasmiineae</taxon>
        <taxon>Mycenaceae</taxon>
        <taxon>Mycena</taxon>
    </lineage>
</organism>
<dbReference type="AlphaFoldDB" id="A0AAD6U5C4"/>
<dbReference type="InterPro" id="IPR000198">
    <property type="entry name" value="RhoGAP_dom"/>
</dbReference>
<evidence type="ECO:0000256" key="1">
    <source>
        <dbReference type="SAM" id="MobiDB-lite"/>
    </source>
</evidence>
<dbReference type="SUPFAM" id="SSF48350">
    <property type="entry name" value="GTPase activation domain, GAP"/>
    <property type="match status" value="1"/>
</dbReference>
<evidence type="ECO:0000313" key="3">
    <source>
        <dbReference type="EMBL" id="KAJ7091489.1"/>
    </source>
</evidence>
<proteinExistence type="predicted"/>
<protein>
    <recommendedName>
        <fullName evidence="2">Rho-GAP domain-containing protein</fullName>
    </recommendedName>
</protein>
<feature type="compositionally biased region" description="Polar residues" evidence="1">
    <location>
        <begin position="423"/>
        <end position="432"/>
    </location>
</feature>
<dbReference type="Pfam" id="PF00620">
    <property type="entry name" value="RhoGAP"/>
    <property type="match status" value="1"/>
</dbReference>
<evidence type="ECO:0000259" key="2">
    <source>
        <dbReference type="PROSITE" id="PS50238"/>
    </source>
</evidence>
<feature type="region of interest" description="Disordered" evidence="1">
    <location>
        <begin position="85"/>
        <end position="120"/>
    </location>
</feature>
<dbReference type="InterPro" id="IPR008936">
    <property type="entry name" value="Rho_GTPase_activation_prot"/>
</dbReference>
<reference evidence="3" key="1">
    <citation type="submission" date="2023-03" db="EMBL/GenBank/DDBJ databases">
        <title>Massive genome expansion in bonnet fungi (Mycena s.s.) driven by repeated elements and novel gene families across ecological guilds.</title>
        <authorList>
            <consortium name="Lawrence Berkeley National Laboratory"/>
            <person name="Harder C.B."/>
            <person name="Miyauchi S."/>
            <person name="Viragh M."/>
            <person name="Kuo A."/>
            <person name="Thoen E."/>
            <person name="Andreopoulos B."/>
            <person name="Lu D."/>
            <person name="Skrede I."/>
            <person name="Drula E."/>
            <person name="Henrissat B."/>
            <person name="Morin E."/>
            <person name="Kohler A."/>
            <person name="Barry K."/>
            <person name="LaButti K."/>
            <person name="Morin E."/>
            <person name="Salamov A."/>
            <person name="Lipzen A."/>
            <person name="Mereny Z."/>
            <person name="Hegedus B."/>
            <person name="Baldrian P."/>
            <person name="Stursova M."/>
            <person name="Weitz H."/>
            <person name="Taylor A."/>
            <person name="Grigoriev I.V."/>
            <person name="Nagy L.G."/>
            <person name="Martin F."/>
            <person name="Kauserud H."/>
        </authorList>
    </citation>
    <scope>NUCLEOTIDE SEQUENCE</scope>
    <source>
        <strain evidence="3">CBHHK173m</strain>
    </source>
</reference>
<keyword evidence="4" id="KW-1185">Reference proteome</keyword>
<feature type="region of interest" description="Disordered" evidence="1">
    <location>
        <begin position="1"/>
        <end position="72"/>
    </location>
</feature>
<feature type="region of interest" description="Disordered" evidence="1">
    <location>
        <begin position="420"/>
        <end position="471"/>
    </location>
</feature>
<dbReference type="PROSITE" id="PS50238">
    <property type="entry name" value="RHOGAP"/>
    <property type="match status" value="1"/>
</dbReference>
<name>A0AAD6U5C4_9AGAR</name>
<sequence length="681" mass="75656">MFSDRKSSIPLTDPYTALPRAPRDRSASAHPRETARLRSASVSMVAGNTPHASEASKRHTHHALQSQSPVGRNRIASLPAAQLETFSRGRSSIPMPSRPSKINNPIRLSIGDKPLPGHPRRLENLDPKALLRTLNSLLGPKSQRIPDYLDVDYLMALHERDLMEREQRDAIQLKARTDRAQGNASCSGLTVFGSSLREATMYASNGTVLGGYEHDIPIAVFRCVQELCRYGFHKPTPPRQPKPDRDRLLALISAFDSEPQFGLRTSFDCPSELREIYALLTTYLFALPDPILSSEMFEALWAWCVLPSLRSTEFLENDGRSRRHVATDSGVRIAQHLLHLLPLPNFSLIVYMMGFFQRLPHLITEDVGRAVFAGRCAKPASSTDGRAERSETMARWFLDRWDGIFKGLFAPPEIHQMEDVAPRSSNPWSPCDSSRDRFGSSQFVSSPLEIADEGTPRVAQEDPPADKRAPLLRLPSDGLFQSAVGAESDASSVSSSPALGERLLDLTLEFAEDAQLDLEKKRTKRYAVCPVRLEAAPDIVSDIASVSDDSGYQSPGDDALPCPHPPEEVEGELSYRAALRRISLLERELERSDVAVSDAISETFRARDQVKELEGKLKEAGKHPPVLDLRLDARAMDDWHAVLQSDTEALKVQLTEARKERDAALRLVEEVKKLMGGGRAF</sequence>
<dbReference type="EMBL" id="JARJCN010000020">
    <property type="protein sequence ID" value="KAJ7091489.1"/>
    <property type="molecule type" value="Genomic_DNA"/>
</dbReference>
<dbReference type="Proteomes" id="UP001222325">
    <property type="component" value="Unassembled WGS sequence"/>
</dbReference>
<evidence type="ECO:0000313" key="4">
    <source>
        <dbReference type="Proteomes" id="UP001222325"/>
    </source>
</evidence>
<gene>
    <name evidence="3" type="ORF">B0H15DRAFT_836354</name>
</gene>
<feature type="domain" description="Rho-GAP" evidence="2">
    <location>
        <begin position="194"/>
        <end position="405"/>
    </location>
</feature>